<dbReference type="AlphaFoldDB" id="A0ABD3R490"/>
<organism evidence="2 3">
    <name type="scientific">Cyclostephanos tholiformis</name>
    <dbReference type="NCBI Taxonomy" id="382380"/>
    <lineage>
        <taxon>Eukaryota</taxon>
        <taxon>Sar</taxon>
        <taxon>Stramenopiles</taxon>
        <taxon>Ochrophyta</taxon>
        <taxon>Bacillariophyta</taxon>
        <taxon>Coscinodiscophyceae</taxon>
        <taxon>Thalassiosirophycidae</taxon>
        <taxon>Stephanodiscales</taxon>
        <taxon>Stephanodiscaceae</taxon>
        <taxon>Cyclostephanos</taxon>
    </lineage>
</organism>
<keyword evidence="3" id="KW-1185">Reference proteome</keyword>
<feature type="region of interest" description="Disordered" evidence="1">
    <location>
        <begin position="40"/>
        <end position="59"/>
    </location>
</feature>
<dbReference type="Proteomes" id="UP001530377">
    <property type="component" value="Unassembled WGS sequence"/>
</dbReference>
<comment type="caution">
    <text evidence="2">The sequence shown here is derived from an EMBL/GenBank/DDBJ whole genome shotgun (WGS) entry which is preliminary data.</text>
</comment>
<evidence type="ECO:0000256" key="1">
    <source>
        <dbReference type="SAM" id="MobiDB-lite"/>
    </source>
</evidence>
<feature type="compositionally biased region" description="Polar residues" evidence="1">
    <location>
        <begin position="40"/>
        <end position="51"/>
    </location>
</feature>
<protein>
    <submittedName>
        <fullName evidence="2">Uncharacterized protein</fullName>
    </submittedName>
</protein>
<evidence type="ECO:0000313" key="3">
    <source>
        <dbReference type="Proteomes" id="UP001530377"/>
    </source>
</evidence>
<accession>A0ABD3R490</accession>
<proteinExistence type="predicted"/>
<reference evidence="2 3" key="1">
    <citation type="submission" date="2024-10" db="EMBL/GenBank/DDBJ databases">
        <title>Updated reference genomes for cyclostephanoid diatoms.</title>
        <authorList>
            <person name="Roberts W.R."/>
            <person name="Alverson A.J."/>
        </authorList>
    </citation>
    <scope>NUCLEOTIDE SEQUENCE [LARGE SCALE GENOMIC DNA]</scope>
    <source>
        <strain evidence="2 3">AJA228-03</strain>
    </source>
</reference>
<name>A0ABD3R490_9STRA</name>
<dbReference type="EMBL" id="JALLPB020000653">
    <property type="protein sequence ID" value="KAL3807269.1"/>
    <property type="molecule type" value="Genomic_DNA"/>
</dbReference>
<sequence length="143" mass="16742">MPSDSREALVAYRDGLDQVEQMEYYHEQIKIKKNERGMITSSDFSQPVSSNRSERYNPSVKNDANNIIAQWLLNHLPHLNQEDVVKYSKQLVDDGFDSVAFIEKELVPDDLQFMKKAHRRVMERKLRDWNPNKSNCGNEQSNL</sequence>
<evidence type="ECO:0000313" key="2">
    <source>
        <dbReference type="EMBL" id="KAL3807269.1"/>
    </source>
</evidence>
<gene>
    <name evidence="2" type="ORF">ACHAXA_004085</name>
</gene>